<proteinExistence type="predicted"/>
<dbReference type="Proteomes" id="UP000191663">
    <property type="component" value="Unassembled WGS sequence"/>
</dbReference>
<sequence>MVLDYTATGIYITNIKTNVYDTGGNNNGILDPGETADLTVILKNSGSEIANGVQDTLSSNSSYITINDPNGAYGTIAPGDSIENTADPYNVTVDPNTPEGTPIEFSLNVTADGGYTTDLSFTLIVGNPGVDWVTHDCGNVKFTVTRYGALGFMESSQAEGDGFCYPISGLNHLYYGGFAVGTDANYVVDRYYESGSDDTDWETTTAPDGMVRMYEPGPDNRDEYATACYDDSNHPSSKGLVCEQYSWAWDDSTANDFVIMKFVLRNEGLTTINNLYAAVFMDFDIGSSSSNQGSSEAVRNLTWVYESTPYCGVEILDPPRDTAAANLASIDHAQYVYPYSGLPDNIQIQFMDDSIQNSSSDRPYDWSTCNSAGPFTLVPGSTVVVAFAILSGDNLGDLQANADTAYNRYWNWPGVEEQAGSVVNNIFGVSPVISRDGPFTVNHSFRLSQGIYFIHIEAGNRTQTTKVVWLK</sequence>
<reference evidence="2" key="1">
    <citation type="submission" date="2017-01" db="EMBL/GenBank/DDBJ databases">
        <title>Novel pathways for hydrocarbon cycling and metabolic interdependencies in hydrothermal sediment communities.</title>
        <authorList>
            <person name="Dombrowski N."/>
            <person name="Seitz K."/>
            <person name="Teske A."/>
            <person name="Baker B."/>
        </authorList>
    </citation>
    <scope>NUCLEOTIDE SEQUENCE [LARGE SCALE GENOMIC DNA]</scope>
</reference>
<organism evidence="1 2">
    <name type="scientific">candidate division WOR-3 bacterium 4484_100</name>
    <dbReference type="NCBI Taxonomy" id="1936077"/>
    <lineage>
        <taxon>Bacteria</taxon>
        <taxon>Bacteria division WOR-3</taxon>
    </lineage>
</organism>
<dbReference type="AlphaFoldDB" id="A0A1V4QFS9"/>
<evidence type="ECO:0000313" key="1">
    <source>
        <dbReference type="EMBL" id="OPX18092.1"/>
    </source>
</evidence>
<dbReference type="EMBL" id="MUKB01000042">
    <property type="protein sequence ID" value="OPX18092.1"/>
    <property type="molecule type" value="Genomic_DNA"/>
</dbReference>
<accession>A0A1V4QFS9</accession>
<name>A0A1V4QFS9_UNCW3</name>
<gene>
    <name evidence="1" type="ORF">BXT86_03040</name>
</gene>
<comment type="caution">
    <text evidence="1">The sequence shown here is derived from an EMBL/GenBank/DDBJ whole genome shotgun (WGS) entry which is preliminary data.</text>
</comment>
<protein>
    <submittedName>
        <fullName evidence="1">Uncharacterized protein</fullName>
    </submittedName>
</protein>
<evidence type="ECO:0000313" key="2">
    <source>
        <dbReference type="Proteomes" id="UP000191663"/>
    </source>
</evidence>